<gene>
    <name evidence="6" type="ORF">ACFSJH_00395</name>
</gene>
<evidence type="ECO:0000313" key="6">
    <source>
        <dbReference type="EMBL" id="MFD2114214.1"/>
    </source>
</evidence>
<dbReference type="PANTHER" id="PTHR43649:SF34">
    <property type="entry name" value="ABC TRANSPORTER PERIPLASMIC-BINDING PROTEIN YCJN-RELATED"/>
    <property type="match status" value="1"/>
</dbReference>
<dbReference type="PROSITE" id="PS51257">
    <property type="entry name" value="PROKAR_LIPOPROTEIN"/>
    <property type="match status" value="1"/>
</dbReference>
<protein>
    <submittedName>
        <fullName evidence="6">ABC transporter substrate-binding protein</fullName>
    </submittedName>
</protein>
<proteinExistence type="inferred from homology"/>
<feature type="compositionally biased region" description="Polar residues" evidence="4">
    <location>
        <begin position="47"/>
        <end position="64"/>
    </location>
</feature>
<evidence type="ECO:0000256" key="2">
    <source>
        <dbReference type="ARBA" id="ARBA00022448"/>
    </source>
</evidence>
<feature type="region of interest" description="Disordered" evidence="4">
    <location>
        <begin position="28"/>
        <end position="64"/>
    </location>
</feature>
<evidence type="ECO:0000313" key="7">
    <source>
        <dbReference type="Proteomes" id="UP001597362"/>
    </source>
</evidence>
<dbReference type="InterPro" id="IPR006059">
    <property type="entry name" value="SBP"/>
</dbReference>
<dbReference type="EMBL" id="JBHUHO010000002">
    <property type="protein sequence ID" value="MFD2114214.1"/>
    <property type="molecule type" value="Genomic_DNA"/>
</dbReference>
<organism evidence="6 7">
    <name type="scientific">Paenibacillus yanchengensis</name>
    <dbReference type="NCBI Taxonomy" id="2035833"/>
    <lineage>
        <taxon>Bacteria</taxon>
        <taxon>Bacillati</taxon>
        <taxon>Bacillota</taxon>
        <taxon>Bacilli</taxon>
        <taxon>Bacillales</taxon>
        <taxon>Paenibacillaceae</taxon>
        <taxon>Paenibacillus</taxon>
    </lineage>
</organism>
<evidence type="ECO:0000256" key="5">
    <source>
        <dbReference type="SAM" id="SignalP"/>
    </source>
</evidence>
<dbReference type="InterPro" id="IPR050490">
    <property type="entry name" value="Bact_solute-bd_prot1"/>
</dbReference>
<evidence type="ECO:0000256" key="1">
    <source>
        <dbReference type="ARBA" id="ARBA00008520"/>
    </source>
</evidence>
<reference evidence="7" key="1">
    <citation type="journal article" date="2019" name="Int. J. Syst. Evol. Microbiol.">
        <title>The Global Catalogue of Microorganisms (GCM) 10K type strain sequencing project: providing services to taxonomists for standard genome sequencing and annotation.</title>
        <authorList>
            <consortium name="The Broad Institute Genomics Platform"/>
            <consortium name="The Broad Institute Genome Sequencing Center for Infectious Disease"/>
            <person name="Wu L."/>
            <person name="Ma J."/>
        </authorList>
    </citation>
    <scope>NUCLEOTIDE SEQUENCE [LARGE SCALE GENOMIC DNA]</scope>
    <source>
        <strain evidence="7">GH52</strain>
    </source>
</reference>
<dbReference type="Proteomes" id="UP001597362">
    <property type="component" value="Unassembled WGS sequence"/>
</dbReference>
<comment type="caution">
    <text evidence="6">The sequence shown here is derived from an EMBL/GenBank/DDBJ whole genome shotgun (WGS) entry which is preliminary data.</text>
</comment>
<evidence type="ECO:0000256" key="3">
    <source>
        <dbReference type="ARBA" id="ARBA00022729"/>
    </source>
</evidence>
<keyword evidence="2" id="KW-0813">Transport</keyword>
<keyword evidence="7" id="KW-1185">Reference proteome</keyword>
<feature type="signal peptide" evidence="5">
    <location>
        <begin position="1"/>
        <end position="23"/>
    </location>
</feature>
<keyword evidence="3 5" id="KW-0732">Signal</keyword>
<sequence length="483" mass="53908">MRRKNVRVLFLMLSLLLLMGALVACSGKDNKQPESTPVNESKEKETPNGSSTPGSTEGNTEAGQGEQTIEAWGKAIADQYKGTEIKLAFATHPSTEAFQKMTKSFEELTGIKVRWEVMEQTYLKNKQLMDTTAKTGTYDVLMIDNFWNDEYVSKKVVIPLNDYLNDSSLTPSWFAYDDIVPAYRNMFAKQDGTVYGIPTAGETRFVAYRKDLFDKYEKQPPKTMDEFLQLAQFFNGKEDGLYGVAMRAQRGIHFASGLMSTMYNFSDGILDQQTGEITMNDPKMVAALQYYIDLLQNAPPDVASYTHEEAVSAFMSGKVAMWLDATAIAPWIIDPNKSQVHDKVGFVPTPEGPAGRASALAGWTMGISEHSKNKEAAWAFIIYMNSKVNSKEYIEHGGVLVRTSQFEDPDVIGDNPMYPVILEALKDANALMERGISWVPPHEKLGQLLDRVGYYGSMALSKEMSVAEAVEKAQQELEEIVKQ</sequence>
<dbReference type="CDD" id="cd13585">
    <property type="entry name" value="PBP2_TMBP_like"/>
    <property type="match status" value="1"/>
</dbReference>
<dbReference type="Pfam" id="PF01547">
    <property type="entry name" value="SBP_bac_1"/>
    <property type="match status" value="1"/>
</dbReference>
<dbReference type="Gene3D" id="3.40.190.10">
    <property type="entry name" value="Periplasmic binding protein-like II"/>
    <property type="match status" value="2"/>
</dbReference>
<dbReference type="PANTHER" id="PTHR43649">
    <property type="entry name" value="ARABINOSE-BINDING PROTEIN-RELATED"/>
    <property type="match status" value="1"/>
</dbReference>
<feature type="chain" id="PRO_5047462872" evidence="5">
    <location>
        <begin position="24"/>
        <end position="483"/>
    </location>
</feature>
<evidence type="ECO:0000256" key="4">
    <source>
        <dbReference type="SAM" id="MobiDB-lite"/>
    </source>
</evidence>
<accession>A0ABW4YFG9</accession>
<dbReference type="SUPFAM" id="SSF53850">
    <property type="entry name" value="Periplasmic binding protein-like II"/>
    <property type="match status" value="1"/>
</dbReference>
<name>A0ABW4YFG9_9BACL</name>
<dbReference type="RefSeq" id="WP_377769189.1">
    <property type="nucleotide sequence ID" value="NZ_JBHUHO010000002.1"/>
</dbReference>
<comment type="similarity">
    <text evidence="1">Belongs to the bacterial solute-binding protein 1 family.</text>
</comment>